<evidence type="ECO:0000259" key="5">
    <source>
        <dbReference type="Pfam" id="PF01420"/>
    </source>
</evidence>
<keyword evidence="4" id="KW-0175">Coiled coil</keyword>
<keyword evidence="6" id="KW-0378">Hydrolase</keyword>
<reference evidence="6 7" key="1">
    <citation type="submission" date="2023-07" db="EMBL/GenBank/DDBJ databases">
        <title>Genomic Encyclopedia of Type Strains, Phase IV (KMG-IV): sequencing the most valuable type-strain genomes for metagenomic binning, comparative biology and taxonomic classification.</title>
        <authorList>
            <person name="Goeker M."/>
        </authorList>
    </citation>
    <scope>NUCLEOTIDE SEQUENCE [LARGE SCALE GENOMIC DNA]</scope>
    <source>
        <strain evidence="6 7">DSM 14914</strain>
    </source>
</reference>
<evidence type="ECO:0000256" key="3">
    <source>
        <dbReference type="ARBA" id="ARBA00023125"/>
    </source>
</evidence>
<organism evidence="6 7">
    <name type="scientific">Paenibacillus brasilensis</name>
    <dbReference type="NCBI Taxonomy" id="128574"/>
    <lineage>
        <taxon>Bacteria</taxon>
        <taxon>Bacillati</taxon>
        <taxon>Bacillota</taxon>
        <taxon>Bacilli</taxon>
        <taxon>Bacillales</taxon>
        <taxon>Paenibacillaceae</taxon>
        <taxon>Paenibacillus</taxon>
    </lineage>
</organism>
<dbReference type="EC" id="3.1.21.3" evidence="6"/>
<proteinExistence type="inferred from homology"/>
<dbReference type="RefSeq" id="WP_152380533.1">
    <property type="nucleotide sequence ID" value="NZ_CP045298.1"/>
</dbReference>
<feature type="domain" description="Type I restriction modification DNA specificity" evidence="5">
    <location>
        <begin position="15"/>
        <end position="168"/>
    </location>
</feature>
<sequence>MIFTKWIQINPKISLEKGKEYPFVEMANVGIYTRSPKKIDFKPYSSGVKFQKGDTVIARIEPCLQNGKGFFANELPHGFGSTEFLVFRPKTEDVDNRFLYYYMQIDYMRKNMIASMTGATGRQRVNNGIFDSLEISIPNITIQRRIVDILSAYDDLIENNQKQIKLLEEAAMQLYKEWFVKLHFPGYEKTKFIDGVPEGWKHCTLQDVVEFDPIIKLIKGKTKKSVPMAALSTSSLVVDESLIVETESNSGSKFQYGDTLLARITPCLENGKTAFVDFLDEDESAVGSTEYIVMRSKALNPYMVYCIARNDDFRQLAINSMSGADGRQRVKVDVLRKVEYLLPPEHLIKYCFKHMKPLFEKIRLLNKQSHLLRQTRDKLLPRLMSGELEV</sequence>
<gene>
    <name evidence="6" type="ORF">QOZ95_005153</name>
</gene>
<dbReference type="PANTHER" id="PTHR30408">
    <property type="entry name" value="TYPE-1 RESTRICTION ENZYME ECOKI SPECIFICITY PROTEIN"/>
    <property type="match status" value="1"/>
</dbReference>
<keyword evidence="7" id="KW-1185">Reference proteome</keyword>
<dbReference type="SUPFAM" id="SSF116734">
    <property type="entry name" value="DNA methylase specificity domain"/>
    <property type="match status" value="2"/>
</dbReference>
<comment type="similarity">
    <text evidence="1">Belongs to the type-I restriction system S methylase family.</text>
</comment>
<comment type="caution">
    <text evidence="6">The sequence shown here is derived from an EMBL/GenBank/DDBJ whole genome shotgun (WGS) entry which is preliminary data.</text>
</comment>
<dbReference type="InterPro" id="IPR044946">
    <property type="entry name" value="Restrct_endonuc_typeI_TRD_sf"/>
</dbReference>
<keyword evidence="3" id="KW-0238">DNA-binding</keyword>
<dbReference type="InterPro" id="IPR052021">
    <property type="entry name" value="Type-I_RS_S_subunit"/>
</dbReference>
<dbReference type="CDD" id="cd17260">
    <property type="entry name" value="RMtype1_S_EcoEI-TRD1-CR1_like"/>
    <property type="match status" value="2"/>
</dbReference>
<evidence type="ECO:0000256" key="1">
    <source>
        <dbReference type="ARBA" id="ARBA00010923"/>
    </source>
</evidence>
<accession>A0ABU0L6N2</accession>
<evidence type="ECO:0000256" key="2">
    <source>
        <dbReference type="ARBA" id="ARBA00022747"/>
    </source>
</evidence>
<evidence type="ECO:0000313" key="7">
    <source>
        <dbReference type="Proteomes" id="UP001242811"/>
    </source>
</evidence>
<dbReference type="GO" id="GO:0009035">
    <property type="term" value="F:type I site-specific deoxyribonuclease activity"/>
    <property type="evidence" value="ECO:0007669"/>
    <property type="project" value="UniProtKB-EC"/>
</dbReference>
<protein>
    <submittedName>
        <fullName evidence="6">Type I restriction enzyme S subunit</fullName>
        <ecNumber evidence="6">3.1.21.3</ecNumber>
    </submittedName>
</protein>
<name>A0ABU0L6N2_9BACL</name>
<dbReference type="Proteomes" id="UP001242811">
    <property type="component" value="Unassembled WGS sequence"/>
</dbReference>
<dbReference type="EMBL" id="JAUSWA010000048">
    <property type="protein sequence ID" value="MDQ0496953.1"/>
    <property type="molecule type" value="Genomic_DNA"/>
</dbReference>
<keyword evidence="2" id="KW-0680">Restriction system</keyword>
<dbReference type="Pfam" id="PF01420">
    <property type="entry name" value="Methylase_S"/>
    <property type="match status" value="1"/>
</dbReference>
<evidence type="ECO:0000313" key="6">
    <source>
        <dbReference type="EMBL" id="MDQ0496953.1"/>
    </source>
</evidence>
<dbReference type="Gene3D" id="3.90.220.20">
    <property type="entry name" value="DNA methylase specificity domains"/>
    <property type="match status" value="2"/>
</dbReference>
<feature type="coiled-coil region" evidence="4">
    <location>
        <begin position="150"/>
        <end position="177"/>
    </location>
</feature>
<evidence type="ECO:0000256" key="4">
    <source>
        <dbReference type="SAM" id="Coils"/>
    </source>
</evidence>
<dbReference type="PANTHER" id="PTHR30408:SF13">
    <property type="entry name" value="TYPE I RESTRICTION ENZYME HINDI SPECIFICITY SUBUNIT"/>
    <property type="match status" value="1"/>
</dbReference>
<dbReference type="InterPro" id="IPR000055">
    <property type="entry name" value="Restrct_endonuc_typeI_TRD"/>
</dbReference>